<organism evidence="1 2">
    <name type="scientific">Cylicostephanus goldi</name>
    <name type="common">Nematode worm</name>
    <dbReference type="NCBI Taxonomy" id="71465"/>
    <lineage>
        <taxon>Eukaryota</taxon>
        <taxon>Metazoa</taxon>
        <taxon>Ecdysozoa</taxon>
        <taxon>Nematoda</taxon>
        <taxon>Chromadorea</taxon>
        <taxon>Rhabditida</taxon>
        <taxon>Rhabditina</taxon>
        <taxon>Rhabditomorpha</taxon>
        <taxon>Strongyloidea</taxon>
        <taxon>Strongylidae</taxon>
        <taxon>Cylicostephanus</taxon>
    </lineage>
</organism>
<evidence type="ECO:0000313" key="2">
    <source>
        <dbReference type="Proteomes" id="UP000271889"/>
    </source>
</evidence>
<evidence type="ECO:0000313" key="1">
    <source>
        <dbReference type="EMBL" id="VDN19644.1"/>
    </source>
</evidence>
<protein>
    <submittedName>
        <fullName evidence="1">Uncharacterized protein</fullName>
    </submittedName>
</protein>
<keyword evidence="2" id="KW-1185">Reference proteome</keyword>
<name>A0A3P7LS06_CYLGO</name>
<dbReference type="EMBL" id="UYRV01104528">
    <property type="protein sequence ID" value="VDN19644.1"/>
    <property type="molecule type" value="Genomic_DNA"/>
</dbReference>
<dbReference type="Proteomes" id="UP000271889">
    <property type="component" value="Unassembled WGS sequence"/>
</dbReference>
<accession>A0A3P7LS06</accession>
<proteinExistence type="predicted"/>
<sequence length="69" mass="7407">MGAMILMDEECKRTGDLQAQIAGLAQQRHDAMGLAGQNAEVGPDEKCMPSRGAVPEYVELFPAAFREGV</sequence>
<reference evidence="1 2" key="1">
    <citation type="submission" date="2018-11" db="EMBL/GenBank/DDBJ databases">
        <authorList>
            <consortium name="Pathogen Informatics"/>
        </authorList>
    </citation>
    <scope>NUCLEOTIDE SEQUENCE [LARGE SCALE GENOMIC DNA]</scope>
</reference>
<dbReference type="AlphaFoldDB" id="A0A3P7LS06"/>
<gene>
    <name evidence="1" type="ORF">CGOC_LOCUS8623</name>
</gene>